<protein>
    <recommendedName>
        <fullName evidence="7">6-methylsalicylate decarboxylase</fullName>
        <ecNumber evidence="7">4.1.1.52</ecNumber>
    </recommendedName>
</protein>
<proteinExistence type="inferred from homology"/>
<keyword evidence="2" id="KW-0479">Metal-binding</keyword>
<evidence type="ECO:0000256" key="3">
    <source>
        <dbReference type="ARBA" id="ARBA00022793"/>
    </source>
</evidence>
<evidence type="ECO:0000256" key="1">
    <source>
        <dbReference type="ARBA" id="ARBA00005871"/>
    </source>
</evidence>
<feature type="domain" description="Amidohydrolase-related" evidence="9">
    <location>
        <begin position="9"/>
        <end position="231"/>
    </location>
</feature>
<dbReference type="GO" id="GO:0016787">
    <property type="term" value="F:hydrolase activity"/>
    <property type="evidence" value="ECO:0007669"/>
    <property type="project" value="InterPro"/>
</dbReference>
<evidence type="ECO:0000256" key="7">
    <source>
        <dbReference type="ARBA" id="ARBA00038889"/>
    </source>
</evidence>
<dbReference type="GO" id="GO:0005829">
    <property type="term" value="C:cytosol"/>
    <property type="evidence" value="ECO:0007669"/>
    <property type="project" value="TreeGrafter"/>
</dbReference>
<keyword evidence="3 8" id="KW-0210">Decarboxylase</keyword>
<organism evidence="10 11">
    <name type="scientific">Neohortaea acidophila</name>
    <dbReference type="NCBI Taxonomy" id="245834"/>
    <lineage>
        <taxon>Eukaryota</taxon>
        <taxon>Fungi</taxon>
        <taxon>Dikarya</taxon>
        <taxon>Ascomycota</taxon>
        <taxon>Pezizomycotina</taxon>
        <taxon>Dothideomycetes</taxon>
        <taxon>Dothideomycetidae</taxon>
        <taxon>Mycosphaerellales</taxon>
        <taxon>Teratosphaeriaceae</taxon>
        <taxon>Neohortaea</taxon>
    </lineage>
</organism>
<reference evidence="10" key="1">
    <citation type="journal article" date="2020" name="Stud. Mycol.">
        <title>101 Dothideomycetes genomes: a test case for predicting lifestyles and emergence of pathogens.</title>
        <authorList>
            <person name="Haridas S."/>
            <person name="Albert R."/>
            <person name="Binder M."/>
            <person name="Bloem J."/>
            <person name="Labutti K."/>
            <person name="Salamov A."/>
            <person name="Andreopoulos B."/>
            <person name="Baker S."/>
            <person name="Barry K."/>
            <person name="Bills G."/>
            <person name="Bluhm B."/>
            <person name="Cannon C."/>
            <person name="Castanera R."/>
            <person name="Culley D."/>
            <person name="Daum C."/>
            <person name="Ezra D."/>
            <person name="Gonzalez J."/>
            <person name="Henrissat B."/>
            <person name="Kuo A."/>
            <person name="Liang C."/>
            <person name="Lipzen A."/>
            <person name="Lutzoni F."/>
            <person name="Magnuson J."/>
            <person name="Mondo S."/>
            <person name="Nolan M."/>
            <person name="Ohm R."/>
            <person name="Pangilinan J."/>
            <person name="Park H.-J."/>
            <person name="Ramirez L."/>
            <person name="Alfaro M."/>
            <person name="Sun H."/>
            <person name="Tritt A."/>
            <person name="Yoshinaga Y."/>
            <person name="Zwiers L.-H."/>
            <person name="Turgeon B."/>
            <person name="Goodwin S."/>
            <person name="Spatafora J."/>
            <person name="Crous P."/>
            <person name="Grigoriev I."/>
        </authorList>
    </citation>
    <scope>NUCLEOTIDE SEQUENCE</scope>
    <source>
        <strain evidence="10">CBS 113389</strain>
    </source>
</reference>
<evidence type="ECO:0000256" key="8">
    <source>
        <dbReference type="RuleBase" id="RU366045"/>
    </source>
</evidence>
<name>A0A6A6Q193_9PEZI</name>
<gene>
    <name evidence="10" type="ORF">BDY17DRAFT_293104</name>
</gene>
<dbReference type="Proteomes" id="UP000799767">
    <property type="component" value="Unassembled WGS sequence"/>
</dbReference>
<keyword evidence="5 8" id="KW-0456">Lyase</keyword>
<dbReference type="PANTHER" id="PTHR21240:SF29">
    <property type="entry name" value="AMIDOHYDROLASE-RELATED DOMAIN-CONTAINING PROTEIN"/>
    <property type="match status" value="1"/>
</dbReference>
<dbReference type="Gene3D" id="3.20.20.140">
    <property type="entry name" value="Metal-dependent hydrolases"/>
    <property type="match status" value="1"/>
</dbReference>
<dbReference type="InterPro" id="IPR006680">
    <property type="entry name" value="Amidohydro-rel"/>
</dbReference>
<comment type="catalytic activity">
    <reaction evidence="6">
        <text>6-methylsalicylate + H(+) = 3-methylphenol + CO2</text>
        <dbReference type="Rhea" id="RHEA:23112"/>
        <dbReference type="ChEBI" id="CHEBI:15378"/>
        <dbReference type="ChEBI" id="CHEBI:16526"/>
        <dbReference type="ChEBI" id="CHEBI:17231"/>
        <dbReference type="ChEBI" id="CHEBI:36658"/>
        <dbReference type="EC" id="4.1.1.52"/>
    </reaction>
    <physiologicalReaction direction="left-to-right" evidence="6">
        <dbReference type="Rhea" id="RHEA:23113"/>
    </physiologicalReaction>
</comment>
<dbReference type="GeneID" id="54473942"/>
<dbReference type="EMBL" id="MU001633">
    <property type="protein sequence ID" value="KAF2485197.1"/>
    <property type="molecule type" value="Genomic_DNA"/>
</dbReference>
<dbReference type="GO" id="GO:0019748">
    <property type="term" value="P:secondary metabolic process"/>
    <property type="evidence" value="ECO:0007669"/>
    <property type="project" value="TreeGrafter"/>
</dbReference>
<dbReference type="RefSeq" id="XP_033591766.1">
    <property type="nucleotide sequence ID" value="XM_033732940.1"/>
</dbReference>
<dbReference type="GO" id="GO:0047596">
    <property type="term" value="F:6-methylsalicylate decarboxylase activity"/>
    <property type="evidence" value="ECO:0007669"/>
    <property type="project" value="UniProtKB-EC"/>
</dbReference>
<dbReference type="EC" id="4.1.1.52" evidence="7"/>
<dbReference type="PANTHER" id="PTHR21240">
    <property type="entry name" value="2-AMINO-3-CARBOXYLMUCONATE-6-SEMIALDEHYDE DECARBOXYLASE"/>
    <property type="match status" value="1"/>
</dbReference>
<dbReference type="SUPFAM" id="SSF51556">
    <property type="entry name" value="Metallo-dependent hydrolases"/>
    <property type="match status" value="1"/>
</dbReference>
<dbReference type="InterPro" id="IPR032465">
    <property type="entry name" value="ACMSD"/>
</dbReference>
<keyword evidence="4" id="KW-0862">Zinc</keyword>
<evidence type="ECO:0000313" key="10">
    <source>
        <dbReference type="EMBL" id="KAF2485197.1"/>
    </source>
</evidence>
<evidence type="ECO:0000256" key="4">
    <source>
        <dbReference type="ARBA" id="ARBA00022833"/>
    </source>
</evidence>
<dbReference type="InterPro" id="IPR032466">
    <property type="entry name" value="Metal_Hydrolase"/>
</dbReference>
<evidence type="ECO:0000256" key="2">
    <source>
        <dbReference type="ARBA" id="ARBA00022723"/>
    </source>
</evidence>
<dbReference type="Pfam" id="PF04909">
    <property type="entry name" value="Amidohydro_2"/>
    <property type="match status" value="1"/>
</dbReference>
<accession>A0A6A6Q193</accession>
<comment type="similarity">
    <text evidence="1">Belongs to the metallo-dependent hydrolases superfamily. ACMSD family.</text>
</comment>
<evidence type="ECO:0000259" key="9">
    <source>
        <dbReference type="Pfam" id="PF04909"/>
    </source>
</evidence>
<evidence type="ECO:0000256" key="6">
    <source>
        <dbReference type="ARBA" id="ARBA00036832"/>
    </source>
</evidence>
<evidence type="ECO:0000313" key="11">
    <source>
        <dbReference type="Proteomes" id="UP000799767"/>
    </source>
</evidence>
<evidence type="ECO:0000256" key="5">
    <source>
        <dbReference type="ARBA" id="ARBA00023239"/>
    </source>
</evidence>
<keyword evidence="11" id="KW-1185">Reference proteome</keyword>
<sequence>MASKLPYKIDTHVHMLPPAYRQACIDNGHANPDGMPYLPEWDPETHLALMDDLNIQKAILSVSSPGTHLVAGNDALAAKVTREANSYAAALKKRLPERFGYFASLPIPAVDVCLREIEQASQEGCDGFVMLTNGHGIYVGDPSLDAIFDELNRRHATVFFHPSTPRCPCSPADAAAGQTPVNATPFAGYYPNPMMEFLFDTARAMTNLFLSGTVRRCPDIQFIFSHCGGAFPGLLSRVTIYASLVPVPWTGVSEEEAREAMKKQVWFDLA</sequence>
<dbReference type="GO" id="GO:0046872">
    <property type="term" value="F:metal ion binding"/>
    <property type="evidence" value="ECO:0007669"/>
    <property type="project" value="UniProtKB-KW"/>
</dbReference>
<dbReference type="AlphaFoldDB" id="A0A6A6Q193"/>
<dbReference type="OrthoDB" id="2832284at2759"/>